<dbReference type="GO" id="GO:0005759">
    <property type="term" value="C:mitochondrial matrix"/>
    <property type="evidence" value="ECO:0007669"/>
    <property type="project" value="TreeGrafter"/>
</dbReference>
<proteinExistence type="predicted"/>
<dbReference type="AlphaFoldDB" id="A0A914BUI8"/>
<dbReference type="WBParaSite" id="ACRNAN_Path_1020.g3917.t1">
    <property type="protein sequence ID" value="ACRNAN_Path_1020.g3917.t1"/>
    <property type="gene ID" value="ACRNAN_Path_1020.g3917"/>
</dbReference>
<dbReference type="PANTHER" id="PTHR22602">
    <property type="entry name" value="TRANSFERASE CAF17, MITOCHONDRIAL-RELATED"/>
    <property type="match status" value="1"/>
</dbReference>
<dbReference type="NCBIfam" id="TIGR03317">
    <property type="entry name" value="ygfZ_signature"/>
    <property type="match status" value="1"/>
</dbReference>
<keyword evidence="2" id="KW-0809">Transit peptide</keyword>
<evidence type="ECO:0000256" key="2">
    <source>
        <dbReference type="ARBA" id="ARBA00022946"/>
    </source>
</evidence>
<dbReference type="GO" id="GO:0016226">
    <property type="term" value="P:iron-sulfur cluster assembly"/>
    <property type="evidence" value="ECO:0007669"/>
    <property type="project" value="TreeGrafter"/>
</dbReference>
<dbReference type="PANTHER" id="PTHR22602:SF0">
    <property type="entry name" value="TRANSFERASE CAF17, MITOCHONDRIAL-RELATED"/>
    <property type="match status" value="1"/>
</dbReference>
<dbReference type="Proteomes" id="UP000887540">
    <property type="component" value="Unplaced"/>
</dbReference>
<feature type="domain" description="GCVT N-terminal" evidence="4">
    <location>
        <begin position="9"/>
        <end position="98"/>
    </location>
</feature>
<dbReference type="InterPro" id="IPR057460">
    <property type="entry name" value="CAF17_C"/>
</dbReference>
<evidence type="ECO:0000256" key="1">
    <source>
        <dbReference type="ARBA" id="ARBA00004173"/>
    </source>
</evidence>
<evidence type="ECO:0000256" key="3">
    <source>
        <dbReference type="ARBA" id="ARBA00023128"/>
    </source>
</evidence>
<dbReference type="Pfam" id="PF01571">
    <property type="entry name" value="GCV_T"/>
    <property type="match status" value="1"/>
</dbReference>
<name>A0A914BUI8_9BILA</name>
<evidence type="ECO:0000313" key="7">
    <source>
        <dbReference type="WBParaSite" id="ACRNAN_Path_1020.g3917.t1"/>
    </source>
</evidence>
<keyword evidence="3" id="KW-0496">Mitochondrion</keyword>
<accession>A0A914BUI8</accession>
<evidence type="ECO:0000313" key="6">
    <source>
        <dbReference type="Proteomes" id="UP000887540"/>
    </source>
</evidence>
<dbReference type="Pfam" id="PF25455">
    <property type="entry name" value="Beta-barrel_CAF17_C"/>
    <property type="match status" value="1"/>
</dbReference>
<reference evidence="7" key="1">
    <citation type="submission" date="2022-11" db="UniProtKB">
        <authorList>
            <consortium name="WormBaseParasite"/>
        </authorList>
    </citation>
    <scope>IDENTIFICATION</scope>
</reference>
<dbReference type="InterPro" id="IPR017703">
    <property type="entry name" value="YgfZ/GCV_T_CS"/>
</dbReference>
<dbReference type="InterPro" id="IPR027266">
    <property type="entry name" value="TrmE/GcvT-like"/>
</dbReference>
<dbReference type="InterPro" id="IPR045179">
    <property type="entry name" value="YgfZ/GcvT"/>
</dbReference>
<keyword evidence="6" id="KW-1185">Reference proteome</keyword>
<dbReference type="Gene3D" id="3.30.1360.120">
    <property type="entry name" value="Probable tRNA modification gtpase trme, domain 1"/>
    <property type="match status" value="2"/>
</dbReference>
<organism evidence="6 7">
    <name type="scientific">Acrobeloides nanus</name>
    <dbReference type="NCBI Taxonomy" id="290746"/>
    <lineage>
        <taxon>Eukaryota</taxon>
        <taxon>Metazoa</taxon>
        <taxon>Ecdysozoa</taxon>
        <taxon>Nematoda</taxon>
        <taxon>Chromadorea</taxon>
        <taxon>Rhabditida</taxon>
        <taxon>Tylenchina</taxon>
        <taxon>Cephalobomorpha</taxon>
        <taxon>Cephaloboidea</taxon>
        <taxon>Cephalobidae</taxon>
        <taxon>Acrobeloides</taxon>
    </lineage>
</organism>
<protein>
    <submittedName>
        <fullName evidence="7">Aminomethyltransferase folate-binding domain-containing protein</fullName>
    </submittedName>
</protein>
<comment type="subcellular location">
    <subcellularLocation>
        <location evidence="1">Mitochondrion</location>
    </subcellularLocation>
</comment>
<sequence>MLQAIRLSTRRLLELRGKETKDFLQALVTKDIEEIHKTGIVYSFLLDARGRIVSDVFIYKKDEENFLVETDSITTGKLERLLTVYRVRRKVEIRQTTLDVNFSTEQIENSYEDPRVPGFGHRVLGKLPDAETEIDAYLRRRLEWGIPEGEDEIEGQIPLNMNGDIMNGISFDKGCYVGQELIARSHHTGVIRRRVLPFRTPQKIYGQLVDEHGKKQGRILKCVDDFGIALISMDFLGKPLFCLDTKVPVELYKPSWWPKKTDDIKI</sequence>
<evidence type="ECO:0000259" key="5">
    <source>
        <dbReference type="Pfam" id="PF25455"/>
    </source>
</evidence>
<dbReference type="SUPFAM" id="SSF103025">
    <property type="entry name" value="Folate-binding domain"/>
    <property type="match status" value="1"/>
</dbReference>
<dbReference type="InterPro" id="IPR006222">
    <property type="entry name" value="GCVT_N"/>
</dbReference>
<feature type="domain" description="CAF17 C-terminal" evidence="5">
    <location>
        <begin position="192"/>
        <end position="259"/>
    </location>
</feature>
<evidence type="ECO:0000259" key="4">
    <source>
        <dbReference type="Pfam" id="PF01571"/>
    </source>
</evidence>